<evidence type="ECO:0000313" key="1">
    <source>
        <dbReference type="EMBL" id="MCI56101.1"/>
    </source>
</evidence>
<dbReference type="Proteomes" id="UP000265520">
    <property type="component" value="Unassembled WGS sequence"/>
</dbReference>
<sequence length="50" mass="5374">LSPFLTGRLCPRGEECGGASCSAVEAVPEQDACYDYMGVEEELWTSTESV</sequence>
<accession>A0A392T4Q6</accession>
<comment type="caution">
    <text evidence="1">The sequence shown here is derived from an EMBL/GenBank/DDBJ whole genome shotgun (WGS) entry which is preliminary data.</text>
</comment>
<dbReference type="EMBL" id="LXQA010507029">
    <property type="protein sequence ID" value="MCI56101.1"/>
    <property type="molecule type" value="Genomic_DNA"/>
</dbReference>
<proteinExistence type="predicted"/>
<reference evidence="1 2" key="1">
    <citation type="journal article" date="2018" name="Front. Plant Sci.">
        <title>Red Clover (Trifolium pratense) and Zigzag Clover (T. medium) - A Picture of Genomic Similarities and Differences.</title>
        <authorList>
            <person name="Dluhosova J."/>
            <person name="Istvanek J."/>
            <person name="Nedelnik J."/>
            <person name="Repkova J."/>
        </authorList>
    </citation>
    <scope>NUCLEOTIDE SEQUENCE [LARGE SCALE GENOMIC DNA]</scope>
    <source>
        <strain evidence="2">cv. 10/8</strain>
        <tissue evidence="1">Leaf</tissue>
    </source>
</reference>
<protein>
    <submittedName>
        <fullName evidence="1">Uncharacterized protein</fullName>
    </submittedName>
</protein>
<dbReference type="AlphaFoldDB" id="A0A392T4Q6"/>
<feature type="non-terminal residue" evidence="1">
    <location>
        <position position="1"/>
    </location>
</feature>
<name>A0A392T4Q6_9FABA</name>
<organism evidence="1 2">
    <name type="scientific">Trifolium medium</name>
    <dbReference type="NCBI Taxonomy" id="97028"/>
    <lineage>
        <taxon>Eukaryota</taxon>
        <taxon>Viridiplantae</taxon>
        <taxon>Streptophyta</taxon>
        <taxon>Embryophyta</taxon>
        <taxon>Tracheophyta</taxon>
        <taxon>Spermatophyta</taxon>
        <taxon>Magnoliopsida</taxon>
        <taxon>eudicotyledons</taxon>
        <taxon>Gunneridae</taxon>
        <taxon>Pentapetalae</taxon>
        <taxon>rosids</taxon>
        <taxon>fabids</taxon>
        <taxon>Fabales</taxon>
        <taxon>Fabaceae</taxon>
        <taxon>Papilionoideae</taxon>
        <taxon>50 kb inversion clade</taxon>
        <taxon>NPAAA clade</taxon>
        <taxon>Hologalegina</taxon>
        <taxon>IRL clade</taxon>
        <taxon>Trifolieae</taxon>
        <taxon>Trifolium</taxon>
    </lineage>
</organism>
<evidence type="ECO:0000313" key="2">
    <source>
        <dbReference type="Proteomes" id="UP000265520"/>
    </source>
</evidence>
<keyword evidence="2" id="KW-1185">Reference proteome</keyword>